<keyword evidence="1" id="KW-0472">Membrane</keyword>
<keyword evidence="3" id="KW-1185">Reference proteome</keyword>
<accession>A0A9W6IP91</accession>
<gene>
    <name evidence="2" type="ORF">GCM10017621_23320</name>
</gene>
<evidence type="ECO:0000256" key="1">
    <source>
        <dbReference type="SAM" id="Phobius"/>
    </source>
</evidence>
<evidence type="ECO:0000313" key="2">
    <source>
        <dbReference type="EMBL" id="GLK52824.1"/>
    </source>
</evidence>
<dbReference type="EMBL" id="BSFE01000006">
    <property type="protein sequence ID" value="GLK52824.1"/>
    <property type="molecule type" value="Genomic_DNA"/>
</dbReference>
<protein>
    <submittedName>
        <fullName evidence="2">Uncharacterized protein</fullName>
    </submittedName>
</protein>
<comment type="caution">
    <text evidence="2">The sequence shown here is derived from an EMBL/GenBank/DDBJ whole genome shotgun (WGS) entry which is preliminary data.</text>
</comment>
<dbReference type="AlphaFoldDB" id="A0A9W6IP91"/>
<organism evidence="2 3">
    <name type="scientific">Maricaulis virginensis</name>
    <dbReference type="NCBI Taxonomy" id="144022"/>
    <lineage>
        <taxon>Bacteria</taxon>
        <taxon>Pseudomonadati</taxon>
        <taxon>Pseudomonadota</taxon>
        <taxon>Alphaproteobacteria</taxon>
        <taxon>Maricaulales</taxon>
        <taxon>Maricaulaceae</taxon>
        <taxon>Maricaulis</taxon>
    </lineage>
</organism>
<dbReference type="Proteomes" id="UP001143486">
    <property type="component" value="Unassembled WGS sequence"/>
</dbReference>
<reference evidence="2" key="1">
    <citation type="journal article" date="2014" name="Int. J. Syst. Evol. Microbiol.">
        <title>Complete genome sequence of Corynebacterium casei LMG S-19264T (=DSM 44701T), isolated from a smear-ripened cheese.</title>
        <authorList>
            <consortium name="US DOE Joint Genome Institute (JGI-PGF)"/>
            <person name="Walter F."/>
            <person name="Albersmeier A."/>
            <person name="Kalinowski J."/>
            <person name="Ruckert C."/>
        </authorList>
    </citation>
    <scope>NUCLEOTIDE SEQUENCE</scope>
    <source>
        <strain evidence="2">VKM B-1513</strain>
    </source>
</reference>
<evidence type="ECO:0000313" key="3">
    <source>
        <dbReference type="Proteomes" id="UP001143486"/>
    </source>
</evidence>
<keyword evidence="1" id="KW-1133">Transmembrane helix</keyword>
<feature type="transmembrane region" description="Helical" evidence="1">
    <location>
        <begin position="12"/>
        <end position="30"/>
    </location>
</feature>
<sequence length="84" mass="9219">MVRTFQPTVRVTDAISILLSAGIPLSYYLRGDSMPEGMPEAIGLWAASAALGVICLRLFIFAPFSIWAEEYKDREALADELGKP</sequence>
<feature type="transmembrane region" description="Helical" evidence="1">
    <location>
        <begin position="42"/>
        <end position="64"/>
    </location>
</feature>
<reference evidence="2" key="2">
    <citation type="submission" date="2023-01" db="EMBL/GenBank/DDBJ databases">
        <authorList>
            <person name="Sun Q."/>
            <person name="Evtushenko L."/>
        </authorList>
    </citation>
    <scope>NUCLEOTIDE SEQUENCE</scope>
    <source>
        <strain evidence="2">VKM B-1513</strain>
    </source>
</reference>
<name>A0A9W6IP91_9PROT</name>
<proteinExistence type="predicted"/>
<keyword evidence="1" id="KW-0812">Transmembrane</keyword>